<evidence type="ECO:0000256" key="1">
    <source>
        <dbReference type="ARBA" id="ARBA00004651"/>
    </source>
</evidence>
<evidence type="ECO:0000313" key="8">
    <source>
        <dbReference type="EMBL" id="ETR68361.1"/>
    </source>
</evidence>
<dbReference type="Gene3D" id="3.40.50.300">
    <property type="entry name" value="P-loop containing nucleotide triphosphate hydrolases"/>
    <property type="match status" value="1"/>
</dbReference>
<evidence type="ECO:0000256" key="4">
    <source>
        <dbReference type="ARBA" id="ARBA00022989"/>
    </source>
</evidence>
<name>A0A1V1P0K8_9BACT</name>
<accession>A0A1V1P0K8</accession>
<dbReference type="InterPro" id="IPR051539">
    <property type="entry name" value="T4SS-coupling_protein"/>
</dbReference>
<dbReference type="PANTHER" id="PTHR37937">
    <property type="entry name" value="CONJUGATIVE TRANSFER: DNA TRANSPORT"/>
    <property type="match status" value="1"/>
</dbReference>
<keyword evidence="2" id="KW-1003">Cell membrane</keyword>
<comment type="subcellular location">
    <subcellularLocation>
        <location evidence="1">Cell membrane</location>
        <topology evidence="1">Multi-pass membrane protein</topology>
    </subcellularLocation>
</comment>
<dbReference type="PANTHER" id="PTHR37937:SF1">
    <property type="entry name" value="CONJUGATIVE TRANSFER: DNA TRANSPORT"/>
    <property type="match status" value="1"/>
</dbReference>
<dbReference type="GO" id="GO:0005886">
    <property type="term" value="C:plasma membrane"/>
    <property type="evidence" value="ECO:0007669"/>
    <property type="project" value="UniProtKB-SubCell"/>
</dbReference>
<evidence type="ECO:0000256" key="6">
    <source>
        <dbReference type="SAM" id="Phobius"/>
    </source>
</evidence>
<feature type="transmembrane region" description="Helical" evidence="6">
    <location>
        <begin position="12"/>
        <end position="30"/>
    </location>
</feature>
<dbReference type="EMBL" id="ATBP01000984">
    <property type="protein sequence ID" value="ETR68361.1"/>
    <property type="molecule type" value="Genomic_DNA"/>
</dbReference>
<gene>
    <name evidence="8" type="ORF">OMM_10611</name>
</gene>
<feature type="domain" description="Type IV secretion system coupling protein TraD DNA-binding" evidence="7">
    <location>
        <begin position="87"/>
        <end position="227"/>
    </location>
</feature>
<dbReference type="InterPro" id="IPR027417">
    <property type="entry name" value="P-loop_NTPase"/>
</dbReference>
<dbReference type="SUPFAM" id="SSF52540">
    <property type="entry name" value="P-loop containing nucleoside triphosphate hydrolases"/>
    <property type="match status" value="1"/>
</dbReference>
<evidence type="ECO:0000256" key="3">
    <source>
        <dbReference type="ARBA" id="ARBA00022692"/>
    </source>
</evidence>
<reference evidence="9" key="1">
    <citation type="submission" date="2012-11" db="EMBL/GenBank/DDBJ databases">
        <authorList>
            <person name="Lucero-Rivera Y.E."/>
            <person name="Tovar-Ramirez D."/>
        </authorList>
    </citation>
    <scope>NUCLEOTIDE SEQUENCE [LARGE SCALE GENOMIC DNA]</scope>
    <source>
        <strain evidence="9">Araruama</strain>
    </source>
</reference>
<comment type="caution">
    <text evidence="8">The sequence shown here is derived from an EMBL/GenBank/DDBJ whole genome shotgun (WGS) entry which is preliminary data.</text>
</comment>
<evidence type="ECO:0000259" key="7">
    <source>
        <dbReference type="Pfam" id="PF10412"/>
    </source>
</evidence>
<dbReference type="Gene3D" id="1.10.8.80">
    <property type="entry name" value="Magnesium chelatase subunit I, C-Terminal domain"/>
    <property type="match status" value="1"/>
</dbReference>
<evidence type="ECO:0000256" key="2">
    <source>
        <dbReference type="ARBA" id="ARBA00022475"/>
    </source>
</evidence>
<evidence type="ECO:0000256" key="5">
    <source>
        <dbReference type="ARBA" id="ARBA00023136"/>
    </source>
</evidence>
<proteinExistence type="predicted"/>
<keyword evidence="3 6" id="KW-0812">Transmembrane</keyword>
<sequence>MRNLLQNTLGKSFVVYIGVIPLVYFFSLITEKSETIKTVRGAELSTFKKYIFDLARENIQTDVCIGTTITKSLLKTARQAVCMPEMAGHILFIGSTGTGKTNSILQMLEWYEAEGIPCIILDAKNEYIAKKFRPGVDLIFNPLDCDSIQWNFFDEIKRWPDIDALSAFIVPENKSHSDPIWTHAPREIIAALIELLIKMKHANCGELWSVLNAGVSTIRKALKHSNNMCVRG</sequence>
<dbReference type="Proteomes" id="UP000189670">
    <property type="component" value="Unassembled WGS sequence"/>
</dbReference>
<protein>
    <recommendedName>
        <fullName evidence="7">Type IV secretion system coupling protein TraD DNA-binding domain-containing protein</fullName>
    </recommendedName>
</protein>
<keyword evidence="4 6" id="KW-1133">Transmembrane helix</keyword>
<dbReference type="AlphaFoldDB" id="A0A1V1P0K8"/>
<keyword evidence="5 6" id="KW-0472">Membrane</keyword>
<dbReference type="Pfam" id="PF10412">
    <property type="entry name" value="TrwB_AAD_bind"/>
    <property type="match status" value="1"/>
</dbReference>
<dbReference type="InterPro" id="IPR019476">
    <property type="entry name" value="T4SS_TraD_DNA-bd"/>
</dbReference>
<organism evidence="8 9">
    <name type="scientific">Candidatus Magnetoglobus multicellularis str. Araruama</name>
    <dbReference type="NCBI Taxonomy" id="890399"/>
    <lineage>
        <taxon>Bacteria</taxon>
        <taxon>Pseudomonadati</taxon>
        <taxon>Thermodesulfobacteriota</taxon>
        <taxon>Desulfobacteria</taxon>
        <taxon>Desulfobacterales</taxon>
        <taxon>Desulfobacteraceae</taxon>
        <taxon>Candidatus Magnetoglobus</taxon>
    </lineage>
</organism>
<evidence type="ECO:0000313" key="9">
    <source>
        <dbReference type="Proteomes" id="UP000189670"/>
    </source>
</evidence>